<protein>
    <submittedName>
        <fullName evidence="3">Uncharacterized protein</fullName>
    </submittedName>
</protein>
<dbReference type="eggNOG" id="ENOG5032U7P">
    <property type="taxonomic scope" value="Bacteria"/>
</dbReference>
<feature type="transmembrane region" description="Helical" evidence="2">
    <location>
        <begin position="9"/>
        <end position="25"/>
    </location>
</feature>
<dbReference type="PATRIC" id="fig|745411.4.peg.3236"/>
<dbReference type="AlphaFoldDB" id="K2IFH6"/>
<evidence type="ECO:0000313" key="4">
    <source>
        <dbReference type="Proteomes" id="UP000006755"/>
    </source>
</evidence>
<feature type="transmembrane region" description="Helical" evidence="2">
    <location>
        <begin position="37"/>
        <end position="55"/>
    </location>
</feature>
<keyword evidence="2" id="KW-0812">Transmembrane</keyword>
<keyword evidence="4" id="KW-1185">Reference proteome</keyword>
<organism evidence="3 4">
    <name type="scientific">Gallaecimonas xiamenensis 3-C-1</name>
    <dbReference type="NCBI Taxonomy" id="745411"/>
    <lineage>
        <taxon>Bacteria</taxon>
        <taxon>Pseudomonadati</taxon>
        <taxon>Pseudomonadota</taxon>
        <taxon>Gammaproteobacteria</taxon>
        <taxon>Enterobacterales</taxon>
        <taxon>Gallaecimonadaceae</taxon>
        <taxon>Gallaecimonas</taxon>
    </lineage>
</organism>
<gene>
    <name evidence="3" type="ORF">B3C1_16430</name>
</gene>
<feature type="coiled-coil region" evidence="1">
    <location>
        <begin position="71"/>
        <end position="105"/>
    </location>
</feature>
<evidence type="ECO:0000313" key="3">
    <source>
        <dbReference type="EMBL" id="EKE68766.1"/>
    </source>
</evidence>
<evidence type="ECO:0000256" key="1">
    <source>
        <dbReference type="SAM" id="Coils"/>
    </source>
</evidence>
<feature type="transmembrane region" description="Helical" evidence="2">
    <location>
        <begin position="151"/>
        <end position="170"/>
    </location>
</feature>
<evidence type="ECO:0000256" key="2">
    <source>
        <dbReference type="SAM" id="Phobius"/>
    </source>
</evidence>
<feature type="transmembrane region" description="Helical" evidence="2">
    <location>
        <begin position="119"/>
        <end position="139"/>
    </location>
</feature>
<dbReference type="RefSeq" id="WP_008486208.1">
    <property type="nucleotide sequence ID" value="NZ_AMRI01000028.1"/>
</dbReference>
<keyword evidence="2" id="KW-0472">Membrane</keyword>
<keyword evidence="1" id="KW-0175">Coiled coil</keyword>
<sequence>MERQSIRNRLWGAATVLALSLFAYWQEPGMLAYKDNAIVNIPALFGYLVLVSMVVERATEIFLSAWRSQEADQLDRQINAQKRRLDTLKEDAAAQQQALAELDQVERARTLYRAGSRQIAQWIGLVIGTLVSLVGVRILANLVDAAPLPYWQHQLFVAVDVLLTGAVLAGGSDAVNKIMKVYTSAMDNTAEKMRSRDTAPKP</sequence>
<dbReference type="EMBL" id="AMRI01000028">
    <property type="protein sequence ID" value="EKE68766.1"/>
    <property type="molecule type" value="Genomic_DNA"/>
</dbReference>
<keyword evidence="2" id="KW-1133">Transmembrane helix</keyword>
<comment type="caution">
    <text evidence="3">The sequence shown here is derived from an EMBL/GenBank/DDBJ whole genome shotgun (WGS) entry which is preliminary data.</text>
</comment>
<name>K2IFH6_9GAMM</name>
<reference evidence="3 4" key="1">
    <citation type="journal article" date="2012" name="J. Bacteriol.">
        <title>Genome Sequence of Gallaecimonas xiamenensis Type Strain 3-C-1.</title>
        <authorList>
            <person name="Lai Q."/>
            <person name="Wang L."/>
            <person name="Wang W."/>
            <person name="Shao Z."/>
        </authorList>
    </citation>
    <scope>NUCLEOTIDE SEQUENCE [LARGE SCALE GENOMIC DNA]</scope>
    <source>
        <strain evidence="3 4">3-C-1</strain>
    </source>
</reference>
<proteinExistence type="predicted"/>
<dbReference type="OrthoDB" id="6402923at2"/>
<dbReference type="Proteomes" id="UP000006755">
    <property type="component" value="Unassembled WGS sequence"/>
</dbReference>
<accession>K2IFH6</accession>